<dbReference type="AlphaFoldDB" id="A0A7S2X7K0"/>
<proteinExistence type="predicted"/>
<gene>
    <name evidence="1" type="ORF">LSP00402_LOCUS2564</name>
</gene>
<evidence type="ECO:0000313" key="1">
    <source>
        <dbReference type="EMBL" id="CAD9749115.1"/>
    </source>
</evidence>
<reference evidence="1" key="1">
    <citation type="submission" date="2021-01" db="EMBL/GenBank/DDBJ databases">
        <authorList>
            <person name="Corre E."/>
            <person name="Pelletier E."/>
            <person name="Niang G."/>
            <person name="Scheremetjew M."/>
            <person name="Finn R."/>
            <person name="Kale V."/>
            <person name="Holt S."/>
            <person name="Cochrane G."/>
            <person name="Meng A."/>
            <person name="Brown T."/>
            <person name="Cohen L."/>
        </authorList>
    </citation>
    <scope>NUCLEOTIDE SEQUENCE</scope>
    <source>
        <strain evidence="1">CCMP622</strain>
    </source>
</reference>
<dbReference type="EMBL" id="HBHP01004071">
    <property type="protein sequence ID" value="CAD9749115.1"/>
    <property type="molecule type" value="Transcribed_RNA"/>
</dbReference>
<accession>A0A7S2X7K0</accession>
<protein>
    <submittedName>
        <fullName evidence="1">Uncharacterized protein</fullName>
    </submittedName>
</protein>
<sequence>MWLRNSPVMLQQVNHLRQRVLSCLQLLKNSALHRFQIMRLFVVFGLGLFTLEPNQHLANLHGPNPLRLARVSVCLNLLGQLLLGLGQESLNLGVPLHWAFFERVH</sequence>
<name>A0A7S2X7K0_9EUKA</name>
<organism evidence="1">
    <name type="scientific">Lotharella oceanica</name>
    <dbReference type="NCBI Taxonomy" id="641309"/>
    <lineage>
        <taxon>Eukaryota</taxon>
        <taxon>Sar</taxon>
        <taxon>Rhizaria</taxon>
        <taxon>Cercozoa</taxon>
        <taxon>Chlorarachniophyceae</taxon>
        <taxon>Lotharella</taxon>
    </lineage>
</organism>